<organism evidence="2 3">
    <name type="scientific">Limnobaculum parvum</name>
    <dbReference type="NCBI Taxonomy" id="2172103"/>
    <lineage>
        <taxon>Bacteria</taxon>
        <taxon>Pseudomonadati</taxon>
        <taxon>Pseudomonadota</taxon>
        <taxon>Gammaproteobacteria</taxon>
        <taxon>Enterobacterales</taxon>
        <taxon>Budviciaceae</taxon>
        <taxon>Limnobaculum</taxon>
    </lineage>
</organism>
<sequence>MIGGAQIDWQYVIFAPLWLRHSIIAFASILMGMLGWYFTVVPLTEVNQQVQIQLDKAKQQALVYQQQWAALPEINLLKAQIQQIESELQPYHYQPDNGAEFIRLITGYISASGCHLIDIGAPFVSQRGTLTLYDWQLKVSANYFQFVELIKLISDGVRLTTISHLTLDGGPRLTINMTVRLYQLNQGPV</sequence>
<reference evidence="2 3" key="1">
    <citation type="journal article" date="2019" name="Int. J. Syst. Evol. Microbiol.">
        <title>Limnobaculum parvum gen. nov., sp. nov., isolated from a freshwater lake.</title>
        <authorList>
            <person name="Baek C."/>
            <person name="Shin S.K."/>
            <person name="Yi H."/>
        </authorList>
    </citation>
    <scope>NUCLEOTIDE SEQUENCE [LARGE SCALE GENOMIC DNA]</scope>
    <source>
        <strain evidence="2 3">HYN0051</strain>
    </source>
</reference>
<keyword evidence="1" id="KW-0472">Membrane</keyword>
<dbReference type="OrthoDB" id="6636356at2"/>
<evidence type="ECO:0000313" key="2">
    <source>
        <dbReference type="EMBL" id="AWH88569.1"/>
    </source>
</evidence>
<keyword evidence="3" id="KW-1185">Reference proteome</keyword>
<protein>
    <recommendedName>
        <fullName evidence="4">Pilus assembly protein PilO</fullName>
    </recommendedName>
</protein>
<proteinExistence type="predicted"/>
<gene>
    <name evidence="2" type="ORF">HYN51_08370</name>
</gene>
<evidence type="ECO:0008006" key="4">
    <source>
        <dbReference type="Google" id="ProtNLM"/>
    </source>
</evidence>
<accession>A0A2Y9TYN3</accession>
<dbReference type="RefSeq" id="WP_108900627.1">
    <property type="nucleotide sequence ID" value="NZ_CP029185.2"/>
</dbReference>
<dbReference type="AlphaFoldDB" id="A0A2Y9TYN3"/>
<keyword evidence="1" id="KW-1133">Transmembrane helix</keyword>
<dbReference type="EMBL" id="CP029185">
    <property type="protein sequence ID" value="AWH88569.1"/>
    <property type="molecule type" value="Genomic_DNA"/>
</dbReference>
<evidence type="ECO:0000313" key="3">
    <source>
        <dbReference type="Proteomes" id="UP000244908"/>
    </source>
</evidence>
<feature type="transmembrane region" description="Helical" evidence="1">
    <location>
        <begin position="12"/>
        <end position="38"/>
    </location>
</feature>
<keyword evidence="1" id="KW-0812">Transmembrane</keyword>
<dbReference type="KEGG" id="lpv:HYN51_08370"/>
<dbReference type="Proteomes" id="UP000244908">
    <property type="component" value="Chromosome"/>
</dbReference>
<name>A0A2Y9TYN3_9GAMM</name>
<evidence type="ECO:0000256" key="1">
    <source>
        <dbReference type="SAM" id="Phobius"/>
    </source>
</evidence>